<dbReference type="GO" id="GO:0015074">
    <property type="term" value="P:DNA integration"/>
    <property type="evidence" value="ECO:0007669"/>
    <property type="project" value="InterPro"/>
</dbReference>
<comment type="caution">
    <text evidence="1">The sequence shown here is derived from an EMBL/GenBank/DDBJ whole genome shotgun (WGS) entry which is preliminary data.</text>
</comment>
<dbReference type="EMBL" id="JARQWQ010000052">
    <property type="protein sequence ID" value="KAK2556976.1"/>
    <property type="molecule type" value="Genomic_DNA"/>
</dbReference>
<evidence type="ECO:0000313" key="1">
    <source>
        <dbReference type="EMBL" id="KAK2556976.1"/>
    </source>
</evidence>
<dbReference type="Proteomes" id="UP001249851">
    <property type="component" value="Unassembled WGS sequence"/>
</dbReference>
<protein>
    <recommendedName>
        <fullName evidence="3">Tyr recombinase domain-containing protein</fullName>
    </recommendedName>
</protein>
<name>A0AAD9Q938_ACRCE</name>
<dbReference type="GO" id="GO:0003677">
    <property type="term" value="F:DNA binding"/>
    <property type="evidence" value="ECO:0007669"/>
    <property type="project" value="InterPro"/>
</dbReference>
<evidence type="ECO:0008006" key="3">
    <source>
        <dbReference type="Google" id="ProtNLM"/>
    </source>
</evidence>
<proteinExistence type="predicted"/>
<organism evidence="1 2">
    <name type="scientific">Acropora cervicornis</name>
    <name type="common">Staghorn coral</name>
    <dbReference type="NCBI Taxonomy" id="6130"/>
    <lineage>
        <taxon>Eukaryota</taxon>
        <taxon>Metazoa</taxon>
        <taxon>Cnidaria</taxon>
        <taxon>Anthozoa</taxon>
        <taxon>Hexacorallia</taxon>
        <taxon>Scleractinia</taxon>
        <taxon>Astrocoeniina</taxon>
        <taxon>Acroporidae</taxon>
        <taxon>Acropora</taxon>
    </lineage>
</organism>
<dbReference type="InterPro" id="IPR013762">
    <property type="entry name" value="Integrase-like_cat_sf"/>
</dbReference>
<keyword evidence="2" id="KW-1185">Reference proteome</keyword>
<sequence length="105" mass="11554">MTPIGKGTLAKQMQSIASIASLYGKFTNSSGRKTVIQSLRDDFDPLEISELTGHANPESISSYSHNPLEKQLPTTIQVMLYERLFSTHQPCQATQQLIVSVTTVT</sequence>
<dbReference type="AlphaFoldDB" id="A0AAD9Q938"/>
<accession>A0AAD9Q938</accession>
<evidence type="ECO:0000313" key="2">
    <source>
        <dbReference type="Proteomes" id="UP001249851"/>
    </source>
</evidence>
<dbReference type="Gene3D" id="1.10.443.10">
    <property type="entry name" value="Intergrase catalytic core"/>
    <property type="match status" value="1"/>
</dbReference>
<reference evidence="1" key="2">
    <citation type="journal article" date="2023" name="Science">
        <title>Genomic signatures of disease resistance in endangered staghorn corals.</title>
        <authorList>
            <person name="Vollmer S.V."/>
            <person name="Selwyn J.D."/>
            <person name="Despard B.A."/>
            <person name="Roesel C.L."/>
        </authorList>
    </citation>
    <scope>NUCLEOTIDE SEQUENCE</scope>
    <source>
        <strain evidence="1">K2</strain>
    </source>
</reference>
<reference evidence="1" key="1">
    <citation type="journal article" date="2023" name="G3 (Bethesda)">
        <title>Whole genome assembly and annotation of the endangered Caribbean coral Acropora cervicornis.</title>
        <authorList>
            <person name="Selwyn J.D."/>
            <person name="Vollmer S.V."/>
        </authorList>
    </citation>
    <scope>NUCLEOTIDE SEQUENCE</scope>
    <source>
        <strain evidence="1">K2</strain>
    </source>
</reference>
<gene>
    <name evidence="1" type="ORF">P5673_020819</name>
</gene>
<dbReference type="GO" id="GO:0006310">
    <property type="term" value="P:DNA recombination"/>
    <property type="evidence" value="ECO:0007669"/>
    <property type="project" value="InterPro"/>
</dbReference>